<dbReference type="PANTHER" id="PTHR48098">
    <property type="entry name" value="ENTEROCHELIN ESTERASE-RELATED"/>
    <property type="match status" value="1"/>
</dbReference>
<dbReference type="SUPFAM" id="SSF53474">
    <property type="entry name" value="alpha/beta-Hydrolases"/>
    <property type="match status" value="1"/>
</dbReference>
<dbReference type="InterPro" id="IPR000801">
    <property type="entry name" value="Esterase-like"/>
</dbReference>
<protein>
    <recommendedName>
        <fullName evidence="3">Esterase</fullName>
    </recommendedName>
</protein>
<dbReference type="InterPro" id="IPR029058">
    <property type="entry name" value="AB_hydrolase_fold"/>
</dbReference>
<dbReference type="Pfam" id="PF00756">
    <property type="entry name" value="Esterase"/>
    <property type="match status" value="1"/>
</dbReference>
<dbReference type="eggNOG" id="COG4947">
    <property type="taxonomic scope" value="Bacteria"/>
</dbReference>
<dbReference type="KEGG" id="rca:Rcas_1747"/>
<name>A7NK19_ROSCS</name>
<dbReference type="Gene3D" id="3.40.50.1820">
    <property type="entry name" value="alpha/beta hydrolase"/>
    <property type="match status" value="1"/>
</dbReference>
<dbReference type="AlphaFoldDB" id="A7NK19"/>
<dbReference type="EMBL" id="CP000804">
    <property type="protein sequence ID" value="ABU57839.1"/>
    <property type="molecule type" value="Genomic_DNA"/>
</dbReference>
<keyword evidence="2" id="KW-1185">Reference proteome</keyword>
<dbReference type="RefSeq" id="WP_012120265.1">
    <property type="nucleotide sequence ID" value="NC_009767.1"/>
</dbReference>
<evidence type="ECO:0008006" key="3">
    <source>
        <dbReference type="Google" id="ProtNLM"/>
    </source>
</evidence>
<dbReference type="OrthoDB" id="9775130at2"/>
<dbReference type="ESTHER" id="roscs-a7nk19">
    <property type="family name" value="A85-IroE-IroD-Fes-Yiel"/>
</dbReference>
<evidence type="ECO:0000313" key="1">
    <source>
        <dbReference type="EMBL" id="ABU57839.1"/>
    </source>
</evidence>
<dbReference type="InterPro" id="IPR050583">
    <property type="entry name" value="Mycobacterial_A85_antigen"/>
</dbReference>
<dbReference type="STRING" id="383372.Rcas_1747"/>
<dbReference type="HOGENOM" id="CLU_090325_0_0_0"/>
<evidence type="ECO:0000313" key="2">
    <source>
        <dbReference type="Proteomes" id="UP000000263"/>
    </source>
</evidence>
<accession>A7NK19</accession>
<organism evidence="1 2">
    <name type="scientific">Roseiflexus castenholzii (strain DSM 13941 / HLO8)</name>
    <dbReference type="NCBI Taxonomy" id="383372"/>
    <lineage>
        <taxon>Bacteria</taxon>
        <taxon>Bacillati</taxon>
        <taxon>Chloroflexota</taxon>
        <taxon>Chloroflexia</taxon>
        <taxon>Chloroflexales</taxon>
        <taxon>Roseiflexineae</taxon>
        <taxon>Roseiflexaceae</taxon>
        <taxon>Roseiflexus</taxon>
    </lineage>
</organism>
<proteinExistence type="predicted"/>
<gene>
    <name evidence="1" type="ordered locus">Rcas_1747</name>
</gene>
<sequence>MQREYYLWWSPRLQRDMEMLVIGHAGARVLVFPTRAGRFYDYENWGLVETLRPSIEQGFLQLYCVDSVDRESLYAFHRPPQERIARHVQYESYILDEVLSLSRQLNPNPFVIAHGCSLGAYHAVNIAFRHPHLFHKVVALSGRYDLTVATGSFRALFDGYYDDTIYFHTPCHFIPRLTDPSILAHLRRMEITLVIGEEDPFIWTNHALSAALWEKDIPHALHIWPGEAHRIEHWREMIRHYL</sequence>
<dbReference type="Proteomes" id="UP000000263">
    <property type="component" value="Chromosome"/>
</dbReference>
<dbReference type="PANTHER" id="PTHR48098:SF3">
    <property type="entry name" value="IRON(III) ENTEROBACTIN ESTERASE"/>
    <property type="match status" value="1"/>
</dbReference>
<reference evidence="1 2" key="1">
    <citation type="submission" date="2007-08" db="EMBL/GenBank/DDBJ databases">
        <title>Complete sequence of Roseiflexus castenholzii DSM 13941.</title>
        <authorList>
            <consortium name="US DOE Joint Genome Institute"/>
            <person name="Copeland A."/>
            <person name="Lucas S."/>
            <person name="Lapidus A."/>
            <person name="Barry K."/>
            <person name="Glavina del Rio T."/>
            <person name="Dalin E."/>
            <person name="Tice H."/>
            <person name="Pitluck S."/>
            <person name="Thompson L.S."/>
            <person name="Brettin T."/>
            <person name="Bruce D."/>
            <person name="Detter J.C."/>
            <person name="Han C."/>
            <person name="Tapia R."/>
            <person name="Schmutz J."/>
            <person name="Larimer F."/>
            <person name="Land M."/>
            <person name="Hauser L."/>
            <person name="Kyrpides N."/>
            <person name="Mikhailova N."/>
            <person name="Bryant D.A."/>
            <person name="Hanada S."/>
            <person name="Tsukatani Y."/>
            <person name="Richardson P."/>
        </authorList>
    </citation>
    <scope>NUCLEOTIDE SEQUENCE [LARGE SCALE GENOMIC DNA]</scope>
    <source>
        <strain evidence="2">DSM 13941 / HLO8</strain>
    </source>
</reference>